<protein>
    <submittedName>
        <fullName evidence="2">Uncharacterized protein</fullName>
    </submittedName>
</protein>
<keyword evidence="1" id="KW-0472">Membrane</keyword>
<name>I4ENN1_9BACT</name>
<keyword evidence="3" id="KW-1185">Reference proteome</keyword>
<reference evidence="2 3" key="1">
    <citation type="journal article" date="2012" name="ISME J.">
        <title>Nitrification expanded: discovery, physiology and genomics of a nitrite-oxidizing bacterium from the phylum Chloroflexi.</title>
        <authorList>
            <person name="Sorokin D.Y."/>
            <person name="Lucker S."/>
            <person name="Vejmelkova D."/>
            <person name="Kostrikina N.A."/>
            <person name="Kleerebezem R."/>
            <person name="Rijpstra W.I."/>
            <person name="Damste J.S."/>
            <person name="Le Paslier D."/>
            <person name="Muyzer G."/>
            <person name="Wagner M."/>
            <person name="van Loosdrecht M.C."/>
            <person name="Daims H."/>
        </authorList>
    </citation>
    <scope>NUCLEOTIDE SEQUENCE [LARGE SCALE GENOMIC DNA]</scope>
    <source>
        <strain evidence="3">none</strain>
    </source>
</reference>
<evidence type="ECO:0000313" key="2">
    <source>
        <dbReference type="EMBL" id="CCF86294.1"/>
    </source>
</evidence>
<accession>I4ENN1</accession>
<feature type="transmembrane region" description="Helical" evidence="1">
    <location>
        <begin position="6"/>
        <end position="31"/>
    </location>
</feature>
<evidence type="ECO:0000256" key="1">
    <source>
        <dbReference type="SAM" id="Phobius"/>
    </source>
</evidence>
<sequence length="35" mass="4271">MSEYDIHYPFVNFLALGGTLFFIGILFFIWWRAER</sequence>
<dbReference type="AlphaFoldDB" id="I4ENN1"/>
<gene>
    <name evidence="2" type="ORF">NITHO_990009</name>
</gene>
<evidence type="ECO:0000313" key="3">
    <source>
        <dbReference type="Proteomes" id="UP000004221"/>
    </source>
</evidence>
<proteinExistence type="predicted"/>
<dbReference type="Proteomes" id="UP000004221">
    <property type="component" value="Unassembled WGS sequence"/>
</dbReference>
<dbReference type="EMBL" id="CAGS01000736">
    <property type="protein sequence ID" value="CCF86294.1"/>
    <property type="molecule type" value="Genomic_DNA"/>
</dbReference>
<comment type="caution">
    <text evidence="2">The sequence shown here is derived from an EMBL/GenBank/DDBJ whole genome shotgun (WGS) entry which is preliminary data.</text>
</comment>
<keyword evidence="1" id="KW-1133">Transmembrane helix</keyword>
<keyword evidence="1" id="KW-0812">Transmembrane</keyword>
<organism evidence="2 3">
    <name type="scientific">Nitrolancea hollandica Lb</name>
    <dbReference type="NCBI Taxonomy" id="1129897"/>
    <lineage>
        <taxon>Bacteria</taxon>
        <taxon>Pseudomonadati</taxon>
        <taxon>Thermomicrobiota</taxon>
        <taxon>Thermomicrobia</taxon>
        <taxon>Sphaerobacterales</taxon>
        <taxon>Sphaerobacterineae</taxon>
        <taxon>Sphaerobacteraceae</taxon>
        <taxon>Nitrolancea</taxon>
    </lineage>
</organism>